<dbReference type="EMBL" id="JBIRYL010000001">
    <property type="protein sequence ID" value="MFI2229855.1"/>
    <property type="molecule type" value="Genomic_DNA"/>
</dbReference>
<gene>
    <name evidence="2" type="ORF">ACH49Z_08385</name>
</gene>
<accession>A0ABW7VVY4</accession>
<feature type="domain" description="C2H2-type" evidence="1">
    <location>
        <begin position="82"/>
        <end position="103"/>
    </location>
</feature>
<name>A0ABW7VVY4_9NOCA</name>
<sequence>MTALPPLAYGYLRDDMIGGSDGATAETTLRAAATALGYDLGTVFHEPPSPDAILPPVFIDLVQECRRAAAHSVITLPGHLSCGSVCSMVLRARAEVVVHEVGH</sequence>
<reference evidence="2 3" key="1">
    <citation type="submission" date="2024-10" db="EMBL/GenBank/DDBJ databases">
        <title>The Natural Products Discovery Center: Release of the First 8490 Sequenced Strains for Exploring Actinobacteria Biosynthetic Diversity.</title>
        <authorList>
            <person name="Kalkreuter E."/>
            <person name="Kautsar S.A."/>
            <person name="Yang D."/>
            <person name="Bader C.D."/>
            <person name="Teijaro C.N."/>
            <person name="Fluegel L."/>
            <person name="Davis C.M."/>
            <person name="Simpson J.R."/>
            <person name="Lauterbach L."/>
            <person name="Steele A.D."/>
            <person name="Gui C."/>
            <person name="Meng S."/>
            <person name="Li G."/>
            <person name="Viehrig K."/>
            <person name="Ye F."/>
            <person name="Su P."/>
            <person name="Kiefer A.F."/>
            <person name="Nichols A."/>
            <person name="Cepeda A.J."/>
            <person name="Yan W."/>
            <person name="Fan B."/>
            <person name="Jiang Y."/>
            <person name="Adhikari A."/>
            <person name="Zheng C.-J."/>
            <person name="Schuster L."/>
            <person name="Cowan T.M."/>
            <person name="Smanski M.J."/>
            <person name="Chevrette M.G."/>
            <person name="De Carvalho L.P.S."/>
            <person name="Shen B."/>
        </authorList>
    </citation>
    <scope>NUCLEOTIDE SEQUENCE [LARGE SCALE GENOMIC DNA]</scope>
    <source>
        <strain evidence="2 3">NPDC019377</strain>
    </source>
</reference>
<evidence type="ECO:0000259" key="1">
    <source>
        <dbReference type="PROSITE" id="PS00028"/>
    </source>
</evidence>
<dbReference type="InterPro" id="IPR013087">
    <property type="entry name" value="Znf_C2H2_type"/>
</dbReference>
<evidence type="ECO:0000313" key="2">
    <source>
        <dbReference type="EMBL" id="MFI2229855.1"/>
    </source>
</evidence>
<protein>
    <recommendedName>
        <fullName evidence="1">C2H2-type domain-containing protein</fullName>
    </recommendedName>
</protein>
<evidence type="ECO:0000313" key="3">
    <source>
        <dbReference type="Proteomes" id="UP001611494"/>
    </source>
</evidence>
<organism evidence="2 3">
    <name type="scientific">Nocardia testacea</name>
    <dbReference type="NCBI Taxonomy" id="248551"/>
    <lineage>
        <taxon>Bacteria</taxon>
        <taxon>Bacillati</taxon>
        <taxon>Actinomycetota</taxon>
        <taxon>Actinomycetes</taxon>
        <taxon>Mycobacteriales</taxon>
        <taxon>Nocardiaceae</taxon>
        <taxon>Nocardia</taxon>
    </lineage>
</organism>
<dbReference type="RefSeq" id="WP_357413966.1">
    <property type="nucleotide sequence ID" value="NZ_JBFAAV010000005.1"/>
</dbReference>
<comment type="caution">
    <text evidence="2">The sequence shown here is derived from an EMBL/GenBank/DDBJ whole genome shotgun (WGS) entry which is preliminary data.</text>
</comment>
<dbReference type="Proteomes" id="UP001611494">
    <property type="component" value="Unassembled WGS sequence"/>
</dbReference>
<dbReference type="PROSITE" id="PS00028">
    <property type="entry name" value="ZINC_FINGER_C2H2_1"/>
    <property type="match status" value="1"/>
</dbReference>
<proteinExistence type="predicted"/>
<keyword evidence="3" id="KW-1185">Reference proteome</keyword>